<organism evidence="1 2">
    <name type="scientific">Blattamonas nauphoetae</name>
    <dbReference type="NCBI Taxonomy" id="2049346"/>
    <lineage>
        <taxon>Eukaryota</taxon>
        <taxon>Metamonada</taxon>
        <taxon>Preaxostyla</taxon>
        <taxon>Oxymonadida</taxon>
        <taxon>Blattamonas</taxon>
    </lineage>
</organism>
<keyword evidence="2" id="KW-1185">Reference proteome</keyword>
<protein>
    <submittedName>
        <fullName evidence="1">Uncharacterized protein</fullName>
    </submittedName>
</protein>
<evidence type="ECO:0000313" key="1">
    <source>
        <dbReference type="EMBL" id="KAK2942944.1"/>
    </source>
</evidence>
<gene>
    <name evidence="1" type="ORF">BLNAU_22155</name>
</gene>
<comment type="caution">
    <text evidence="1">The sequence shown here is derived from an EMBL/GenBank/DDBJ whole genome shotgun (WGS) entry which is preliminary data.</text>
</comment>
<name>A0ABQ9WTX1_9EUKA</name>
<sequence>MYPFASFYGMFRSVWPFNRDGTPLFLRINPGTNRTIEQLSPAYLSLVDFIKGGNKLGFIATNQACALLMQIRRCYYRHFFFNHVLFELVPTPDGSCSGFADSLLLFLTSPNTKLVQSTLSLLVKLFEVFRVHLPLLETGFFIRLPQSFYEQEVHLSSKHNLYLMFIVTGFLGLCDPDFSGDICKASHISMNSFHQTFIDQFFHPIQHFLEYVCRNRRTISKNVHHDSFQYLLEKVLTSSVFMEEMTLFVLSSSIPLAYTDYLHLIEDISQIHQFYETLASITARWDRSDDRPRRRQQIAVKLRDEGVSDEIELNIRSSQFNNFVDRVVFFGARLLHKLGANAPFLGTLED</sequence>
<proteinExistence type="predicted"/>
<dbReference type="Proteomes" id="UP001281761">
    <property type="component" value="Unassembled WGS sequence"/>
</dbReference>
<evidence type="ECO:0000313" key="2">
    <source>
        <dbReference type="Proteomes" id="UP001281761"/>
    </source>
</evidence>
<accession>A0ABQ9WTX1</accession>
<reference evidence="1 2" key="1">
    <citation type="journal article" date="2022" name="bioRxiv">
        <title>Genomics of Preaxostyla Flagellates Illuminates Evolutionary Transitions and the Path Towards Mitochondrial Loss.</title>
        <authorList>
            <person name="Novak L.V.F."/>
            <person name="Treitli S.C."/>
            <person name="Pyrih J."/>
            <person name="Halakuc P."/>
            <person name="Pipaliya S.V."/>
            <person name="Vacek V."/>
            <person name="Brzon O."/>
            <person name="Soukal P."/>
            <person name="Eme L."/>
            <person name="Dacks J.B."/>
            <person name="Karnkowska A."/>
            <person name="Elias M."/>
            <person name="Hampl V."/>
        </authorList>
    </citation>
    <scope>NUCLEOTIDE SEQUENCE [LARGE SCALE GENOMIC DNA]</scope>
    <source>
        <strain evidence="1">NAU3</strain>
        <tissue evidence="1">Gut</tissue>
    </source>
</reference>
<dbReference type="EMBL" id="JARBJD010000373">
    <property type="protein sequence ID" value="KAK2942944.1"/>
    <property type="molecule type" value="Genomic_DNA"/>
</dbReference>